<name>A0A6J7KW15_9ZZZZ</name>
<organism evidence="2">
    <name type="scientific">freshwater metagenome</name>
    <dbReference type="NCBI Taxonomy" id="449393"/>
    <lineage>
        <taxon>unclassified sequences</taxon>
        <taxon>metagenomes</taxon>
        <taxon>ecological metagenomes</taxon>
    </lineage>
</organism>
<evidence type="ECO:0000313" key="2">
    <source>
        <dbReference type="EMBL" id="CAB4957744.1"/>
    </source>
</evidence>
<feature type="compositionally biased region" description="Basic and acidic residues" evidence="1">
    <location>
        <begin position="23"/>
        <end position="45"/>
    </location>
</feature>
<evidence type="ECO:0000256" key="1">
    <source>
        <dbReference type="SAM" id="MobiDB-lite"/>
    </source>
</evidence>
<dbReference type="AlphaFoldDB" id="A0A6J7KW15"/>
<feature type="region of interest" description="Disordered" evidence="1">
    <location>
        <begin position="1"/>
        <end position="62"/>
    </location>
</feature>
<reference evidence="2" key="1">
    <citation type="submission" date="2020-05" db="EMBL/GenBank/DDBJ databases">
        <authorList>
            <person name="Chiriac C."/>
            <person name="Salcher M."/>
            <person name="Ghai R."/>
            <person name="Kavagutti S V."/>
        </authorList>
    </citation>
    <scope>NUCLEOTIDE SEQUENCE</scope>
</reference>
<accession>A0A6J7KW15</accession>
<proteinExistence type="predicted"/>
<sequence>MRTQQLPNLGGVGATRLGNDLGRTAREERKREQTARVAHEPEVQEGRTLIDGLDVGEVRDGH</sequence>
<gene>
    <name evidence="2" type="ORF">UFOPK3773_01799</name>
</gene>
<protein>
    <submittedName>
        <fullName evidence="2">Unannotated protein</fullName>
    </submittedName>
</protein>
<dbReference type="EMBL" id="CAFBNF010000244">
    <property type="protein sequence ID" value="CAB4957744.1"/>
    <property type="molecule type" value="Genomic_DNA"/>
</dbReference>